<keyword evidence="3" id="KW-1185">Reference proteome</keyword>
<protein>
    <submittedName>
        <fullName evidence="2">VOC family protein</fullName>
    </submittedName>
</protein>
<reference evidence="2" key="1">
    <citation type="journal article" date="2024" name="Int. J. Syst. Evol. Microbiol.">
        <title>Polycladomyces zharkentensis sp. nov., a novel thermophilic cellulose- and starch-degrading member of the Bacillota from a geothermal aquifer in Kazakhstan.</title>
        <authorList>
            <person name="Mashzhan A."/>
            <person name="Kistaubayeva A."/>
            <person name="Javier-Lopez R."/>
            <person name="Bissenova U."/>
            <person name="Bissenbay A."/>
            <person name="Birkeland N.K."/>
        </authorList>
    </citation>
    <scope>NUCLEOTIDE SEQUENCE</scope>
    <source>
        <strain evidence="2">ZKZ2T</strain>
    </source>
</reference>
<accession>A0ABS2WG96</accession>
<dbReference type="RefSeq" id="WP_205492596.1">
    <property type="nucleotide sequence ID" value="NZ_JAFHAP010000004.1"/>
</dbReference>
<dbReference type="Proteomes" id="UP001177120">
    <property type="component" value="Unassembled WGS sequence"/>
</dbReference>
<dbReference type="InterPro" id="IPR037523">
    <property type="entry name" value="VOC_core"/>
</dbReference>
<dbReference type="InterPro" id="IPR004360">
    <property type="entry name" value="Glyas_Fos-R_dOase_dom"/>
</dbReference>
<organism evidence="2 3">
    <name type="scientific">Polycladomyces zharkentensis</name>
    <dbReference type="NCBI Taxonomy" id="2807616"/>
    <lineage>
        <taxon>Bacteria</taxon>
        <taxon>Bacillati</taxon>
        <taxon>Bacillota</taxon>
        <taxon>Bacilli</taxon>
        <taxon>Bacillales</taxon>
        <taxon>Thermoactinomycetaceae</taxon>
        <taxon>Polycladomyces</taxon>
    </lineage>
</organism>
<name>A0ABS2WG96_9BACL</name>
<gene>
    <name evidence="2" type="ORF">JQC72_02815</name>
</gene>
<dbReference type="PANTHER" id="PTHR33993">
    <property type="entry name" value="GLYOXALASE-RELATED"/>
    <property type="match status" value="1"/>
</dbReference>
<proteinExistence type="predicted"/>
<dbReference type="PROSITE" id="PS51819">
    <property type="entry name" value="VOC"/>
    <property type="match status" value="1"/>
</dbReference>
<dbReference type="SUPFAM" id="SSF54593">
    <property type="entry name" value="Glyoxalase/Bleomycin resistance protein/Dihydroxybiphenyl dioxygenase"/>
    <property type="match status" value="1"/>
</dbReference>
<evidence type="ECO:0000313" key="2">
    <source>
        <dbReference type="EMBL" id="MBN2908450.1"/>
    </source>
</evidence>
<dbReference type="EMBL" id="JAFHAP010000004">
    <property type="protein sequence ID" value="MBN2908450.1"/>
    <property type="molecule type" value="Genomic_DNA"/>
</dbReference>
<sequence>MGDQFSNAQIGQIGFFEINAKNPREVKGFYESVFGWKIADDDGESLNISGDEAGINGHIFRWPHEHPPYITFYVKVENIQATLDKVTQAGGKVMMPETEIPGDGTFALFTDPEGHVMGIYSGR</sequence>
<comment type="caution">
    <text evidence="2">The sequence shown here is derived from an EMBL/GenBank/DDBJ whole genome shotgun (WGS) entry which is preliminary data.</text>
</comment>
<dbReference type="InterPro" id="IPR052164">
    <property type="entry name" value="Anthracycline_SecMetBiosynth"/>
</dbReference>
<dbReference type="Gene3D" id="3.10.180.10">
    <property type="entry name" value="2,3-Dihydroxybiphenyl 1,2-Dioxygenase, domain 1"/>
    <property type="match status" value="1"/>
</dbReference>
<dbReference type="Pfam" id="PF00903">
    <property type="entry name" value="Glyoxalase"/>
    <property type="match status" value="1"/>
</dbReference>
<evidence type="ECO:0000259" key="1">
    <source>
        <dbReference type="PROSITE" id="PS51819"/>
    </source>
</evidence>
<feature type="domain" description="VOC" evidence="1">
    <location>
        <begin position="12"/>
        <end position="122"/>
    </location>
</feature>
<dbReference type="CDD" id="cd07247">
    <property type="entry name" value="SgaA_N_like"/>
    <property type="match status" value="1"/>
</dbReference>
<evidence type="ECO:0000313" key="3">
    <source>
        <dbReference type="Proteomes" id="UP001177120"/>
    </source>
</evidence>
<dbReference type="InterPro" id="IPR029068">
    <property type="entry name" value="Glyas_Bleomycin-R_OHBP_Dase"/>
</dbReference>